<dbReference type="GO" id="GO:0032259">
    <property type="term" value="P:methylation"/>
    <property type="evidence" value="ECO:0007669"/>
    <property type="project" value="UniProtKB-KW"/>
</dbReference>
<evidence type="ECO:0000256" key="1">
    <source>
        <dbReference type="ARBA" id="ARBA00022603"/>
    </source>
</evidence>
<evidence type="ECO:0000256" key="3">
    <source>
        <dbReference type="ARBA" id="ARBA00022691"/>
    </source>
</evidence>
<dbReference type="SUPFAM" id="SSF53335">
    <property type="entry name" value="S-adenosyl-L-methionine-dependent methyltransferases"/>
    <property type="match status" value="1"/>
</dbReference>
<dbReference type="PIRSF" id="PIRSF005739">
    <property type="entry name" value="O-mtase"/>
    <property type="match status" value="1"/>
</dbReference>
<dbReference type="InterPro" id="IPR001077">
    <property type="entry name" value="COMT_C"/>
</dbReference>
<feature type="domain" description="O-methyltransferase C-terminal" evidence="4">
    <location>
        <begin position="110"/>
        <end position="318"/>
    </location>
</feature>
<organism evidence="6 7">
    <name type="scientific">Saccharopolyspora taberi</name>
    <dbReference type="NCBI Taxonomy" id="60895"/>
    <lineage>
        <taxon>Bacteria</taxon>
        <taxon>Bacillati</taxon>
        <taxon>Actinomycetota</taxon>
        <taxon>Actinomycetes</taxon>
        <taxon>Pseudonocardiales</taxon>
        <taxon>Pseudonocardiaceae</taxon>
        <taxon>Saccharopolyspora</taxon>
    </lineage>
</organism>
<dbReference type="InterPro" id="IPR036388">
    <property type="entry name" value="WH-like_DNA-bd_sf"/>
</dbReference>
<dbReference type="PANTHER" id="PTHR43712">
    <property type="entry name" value="PUTATIVE (AFU_ORTHOLOGUE AFUA_4G14580)-RELATED"/>
    <property type="match status" value="1"/>
</dbReference>
<evidence type="ECO:0000256" key="2">
    <source>
        <dbReference type="ARBA" id="ARBA00022679"/>
    </source>
</evidence>
<dbReference type="Pfam" id="PF08100">
    <property type="entry name" value="Dimerisation"/>
    <property type="match status" value="1"/>
</dbReference>
<evidence type="ECO:0000259" key="4">
    <source>
        <dbReference type="Pfam" id="PF00891"/>
    </source>
</evidence>
<dbReference type="Pfam" id="PF00891">
    <property type="entry name" value="Methyltransf_2"/>
    <property type="match status" value="1"/>
</dbReference>
<dbReference type="InterPro" id="IPR016461">
    <property type="entry name" value="COMT-like"/>
</dbReference>
<keyword evidence="2" id="KW-0808">Transferase</keyword>
<keyword evidence="7" id="KW-1185">Reference proteome</keyword>
<dbReference type="EMBL" id="BAAAUX010000004">
    <property type="protein sequence ID" value="GAA2777948.1"/>
    <property type="molecule type" value="Genomic_DNA"/>
</dbReference>
<dbReference type="GO" id="GO:0008168">
    <property type="term" value="F:methyltransferase activity"/>
    <property type="evidence" value="ECO:0007669"/>
    <property type="project" value="UniProtKB-KW"/>
</dbReference>
<evidence type="ECO:0000313" key="6">
    <source>
        <dbReference type="EMBL" id="GAA2777948.1"/>
    </source>
</evidence>
<dbReference type="PANTHER" id="PTHR43712:SF2">
    <property type="entry name" value="O-METHYLTRANSFERASE CICE"/>
    <property type="match status" value="1"/>
</dbReference>
<dbReference type="Proteomes" id="UP001500979">
    <property type="component" value="Unassembled WGS sequence"/>
</dbReference>
<accession>A0ABN3V4P1</accession>
<dbReference type="InterPro" id="IPR036390">
    <property type="entry name" value="WH_DNA-bd_sf"/>
</dbReference>
<sequence length="340" mass="37031">MTALPSPLPLMQLATGFWSFKTLAAAHELDVFGRLSGTNGVTVEEFATQWGLAQRPADALLTGLASLGLLDKKDGRYVNSELSETYLVPGSANDFSGLVTMFDRRLYAGWDELVRALKTNKPTTWDPDVDATLYDAADPAIMSLFWGAMHSMSRLTARSLGEAVDLSRFRSLLDIGGGSGAFDIELCKQYPSLRANVYDMKFVTEIAARNIEQEQLSDRIGVTGGDFFVDETYPAGSDLHLYSMIMHDWVPEKNKALLRKSFDALPSGGMVVICELVIDDDKTGPPAAALMSLNKLVETEGMNYTASEYFDWLGGIGFTGLEVVPFESPGANAAVLARKP</sequence>
<keyword evidence="1 6" id="KW-0489">Methyltransferase</keyword>
<proteinExistence type="predicted"/>
<feature type="domain" description="O-methyltransferase dimerisation" evidence="5">
    <location>
        <begin position="11"/>
        <end position="88"/>
    </location>
</feature>
<dbReference type="SUPFAM" id="SSF46785">
    <property type="entry name" value="Winged helix' DNA-binding domain"/>
    <property type="match status" value="1"/>
</dbReference>
<dbReference type="Gene3D" id="3.40.50.150">
    <property type="entry name" value="Vaccinia Virus protein VP39"/>
    <property type="match status" value="1"/>
</dbReference>
<keyword evidence="3" id="KW-0949">S-adenosyl-L-methionine</keyword>
<comment type="caution">
    <text evidence="6">The sequence shown here is derived from an EMBL/GenBank/DDBJ whole genome shotgun (WGS) entry which is preliminary data.</text>
</comment>
<reference evidence="6 7" key="1">
    <citation type="journal article" date="2019" name="Int. J. Syst. Evol. Microbiol.">
        <title>The Global Catalogue of Microorganisms (GCM) 10K type strain sequencing project: providing services to taxonomists for standard genome sequencing and annotation.</title>
        <authorList>
            <consortium name="The Broad Institute Genomics Platform"/>
            <consortium name="The Broad Institute Genome Sequencing Center for Infectious Disease"/>
            <person name="Wu L."/>
            <person name="Ma J."/>
        </authorList>
    </citation>
    <scope>NUCLEOTIDE SEQUENCE [LARGE SCALE GENOMIC DNA]</scope>
    <source>
        <strain evidence="6 7">JCM 9383</strain>
    </source>
</reference>
<evidence type="ECO:0000259" key="5">
    <source>
        <dbReference type="Pfam" id="PF08100"/>
    </source>
</evidence>
<dbReference type="InterPro" id="IPR012967">
    <property type="entry name" value="COMT_dimerisation"/>
</dbReference>
<evidence type="ECO:0000313" key="7">
    <source>
        <dbReference type="Proteomes" id="UP001500979"/>
    </source>
</evidence>
<dbReference type="PROSITE" id="PS51683">
    <property type="entry name" value="SAM_OMT_II"/>
    <property type="match status" value="1"/>
</dbReference>
<protein>
    <submittedName>
        <fullName evidence="6">Methyltransferase</fullName>
    </submittedName>
</protein>
<gene>
    <name evidence="6" type="ORF">GCM10010470_08910</name>
</gene>
<name>A0ABN3V4P1_9PSEU</name>
<dbReference type="RefSeq" id="WP_344678088.1">
    <property type="nucleotide sequence ID" value="NZ_BAAAUX010000004.1"/>
</dbReference>
<dbReference type="InterPro" id="IPR029063">
    <property type="entry name" value="SAM-dependent_MTases_sf"/>
</dbReference>
<dbReference type="Gene3D" id="1.10.10.10">
    <property type="entry name" value="Winged helix-like DNA-binding domain superfamily/Winged helix DNA-binding domain"/>
    <property type="match status" value="1"/>
</dbReference>